<dbReference type="AlphaFoldDB" id="A0AAE0HMV9"/>
<dbReference type="Proteomes" id="UP001278766">
    <property type="component" value="Unassembled WGS sequence"/>
</dbReference>
<sequence length="368" mass="41056">MYDHKVDPLGDVILSLRNPNNAPLILYDPLDDAAKPKTAKGDRRRPRASSHHPVDKPVTFLVSSRHLILASPVFKAMLKGGWDEGNKKDGVFRIDAEDWDVMALTIVMDVLHSHYRQVPKWLTLKSLVKIAIIVDYYKLHEALQPMTLLWMKSIDPGLPIVSFRPDDVLRIFVSWVFGYATAFTEITKAAILWSEKDVEFPEGIPIPPAVVDRINQCRKESFNAIATGLHGLQQDYTEGREGCSFECSAMHLGALTKNMHDLNLSGHSPETPFGDASLVEVVDRIKTMKPPIWHTLSSPGWYQDKRTWRQHQCTSRGQSGAQGIESSIGNTTITKETSLANLPALLSTAVKDKIEGLQLGDIKSDSGR</sequence>
<dbReference type="InterPro" id="IPR011333">
    <property type="entry name" value="SKP1/BTB/POZ_sf"/>
</dbReference>
<keyword evidence="2" id="KW-1185">Reference proteome</keyword>
<dbReference type="EMBL" id="JAUEPN010000002">
    <property type="protein sequence ID" value="KAK3299445.1"/>
    <property type="molecule type" value="Genomic_DNA"/>
</dbReference>
<reference evidence="1" key="2">
    <citation type="submission" date="2023-06" db="EMBL/GenBank/DDBJ databases">
        <authorList>
            <consortium name="Lawrence Berkeley National Laboratory"/>
            <person name="Haridas S."/>
            <person name="Hensen N."/>
            <person name="Bonometti L."/>
            <person name="Westerberg I."/>
            <person name="Brannstrom I.O."/>
            <person name="Guillou S."/>
            <person name="Cros-Aarteil S."/>
            <person name="Calhoun S."/>
            <person name="Kuo A."/>
            <person name="Mondo S."/>
            <person name="Pangilinan J."/>
            <person name="Riley R."/>
            <person name="Labutti K."/>
            <person name="Andreopoulos B."/>
            <person name="Lipzen A."/>
            <person name="Chen C."/>
            <person name="Yanf M."/>
            <person name="Daum C."/>
            <person name="Ng V."/>
            <person name="Clum A."/>
            <person name="Steindorff A."/>
            <person name="Ohm R."/>
            <person name="Martin F."/>
            <person name="Silar P."/>
            <person name="Natvig D."/>
            <person name="Lalanne C."/>
            <person name="Gautier V."/>
            <person name="Ament-Velasquez S.L."/>
            <person name="Kruys A."/>
            <person name="Hutchinson M.I."/>
            <person name="Powell A.J."/>
            <person name="Barry K."/>
            <person name="Miller A.N."/>
            <person name="Grigoriev I.V."/>
            <person name="Debuchy R."/>
            <person name="Gladieux P."/>
            <person name="Thoren M.H."/>
            <person name="Johannesson H."/>
        </authorList>
    </citation>
    <scope>NUCLEOTIDE SEQUENCE</scope>
    <source>
        <strain evidence="1">CBS 168.71</strain>
    </source>
</reference>
<dbReference type="RefSeq" id="XP_062662959.1">
    <property type="nucleotide sequence ID" value="XM_062797645.1"/>
</dbReference>
<organism evidence="1 2">
    <name type="scientific">Chaetomium fimeti</name>
    <dbReference type="NCBI Taxonomy" id="1854472"/>
    <lineage>
        <taxon>Eukaryota</taxon>
        <taxon>Fungi</taxon>
        <taxon>Dikarya</taxon>
        <taxon>Ascomycota</taxon>
        <taxon>Pezizomycotina</taxon>
        <taxon>Sordariomycetes</taxon>
        <taxon>Sordariomycetidae</taxon>
        <taxon>Sordariales</taxon>
        <taxon>Chaetomiaceae</taxon>
        <taxon>Chaetomium</taxon>
    </lineage>
</organism>
<name>A0AAE0HMV9_9PEZI</name>
<evidence type="ECO:0000313" key="2">
    <source>
        <dbReference type="Proteomes" id="UP001278766"/>
    </source>
</evidence>
<dbReference type="GeneID" id="87834593"/>
<comment type="caution">
    <text evidence="1">The sequence shown here is derived from an EMBL/GenBank/DDBJ whole genome shotgun (WGS) entry which is preliminary data.</text>
</comment>
<evidence type="ECO:0000313" key="1">
    <source>
        <dbReference type="EMBL" id="KAK3299445.1"/>
    </source>
</evidence>
<dbReference type="Gene3D" id="3.30.710.10">
    <property type="entry name" value="Potassium Channel Kv1.1, Chain A"/>
    <property type="match status" value="1"/>
</dbReference>
<evidence type="ECO:0008006" key="3">
    <source>
        <dbReference type="Google" id="ProtNLM"/>
    </source>
</evidence>
<accession>A0AAE0HMV9</accession>
<gene>
    <name evidence="1" type="ORF">B0H64DRAFT_100393</name>
</gene>
<reference evidence="1" key="1">
    <citation type="journal article" date="2023" name="Mol. Phylogenet. Evol.">
        <title>Genome-scale phylogeny and comparative genomics of the fungal order Sordariales.</title>
        <authorList>
            <person name="Hensen N."/>
            <person name="Bonometti L."/>
            <person name="Westerberg I."/>
            <person name="Brannstrom I.O."/>
            <person name="Guillou S."/>
            <person name="Cros-Aarteil S."/>
            <person name="Calhoun S."/>
            <person name="Haridas S."/>
            <person name="Kuo A."/>
            <person name="Mondo S."/>
            <person name="Pangilinan J."/>
            <person name="Riley R."/>
            <person name="LaButti K."/>
            <person name="Andreopoulos B."/>
            <person name="Lipzen A."/>
            <person name="Chen C."/>
            <person name="Yan M."/>
            <person name="Daum C."/>
            <person name="Ng V."/>
            <person name="Clum A."/>
            <person name="Steindorff A."/>
            <person name="Ohm R.A."/>
            <person name="Martin F."/>
            <person name="Silar P."/>
            <person name="Natvig D.O."/>
            <person name="Lalanne C."/>
            <person name="Gautier V."/>
            <person name="Ament-Velasquez S.L."/>
            <person name="Kruys A."/>
            <person name="Hutchinson M.I."/>
            <person name="Powell A.J."/>
            <person name="Barry K."/>
            <person name="Miller A.N."/>
            <person name="Grigoriev I.V."/>
            <person name="Debuchy R."/>
            <person name="Gladieux P."/>
            <person name="Hiltunen Thoren M."/>
            <person name="Johannesson H."/>
        </authorList>
    </citation>
    <scope>NUCLEOTIDE SEQUENCE</scope>
    <source>
        <strain evidence="1">CBS 168.71</strain>
    </source>
</reference>
<protein>
    <recommendedName>
        <fullName evidence="3">BTB domain-containing protein</fullName>
    </recommendedName>
</protein>
<proteinExistence type="predicted"/>